<dbReference type="EMBL" id="LUUG01000055">
    <property type="protein sequence ID" value="OAI06737.1"/>
    <property type="molecule type" value="Genomic_DNA"/>
</dbReference>
<dbReference type="PROSITE" id="PS50885">
    <property type="entry name" value="HAMP"/>
    <property type="match status" value="1"/>
</dbReference>
<dbReference type="GO" id="GO:0000155">
    <property type="term" value="F:phosphorelay sensor kinase activity"/>
    <property type="evidence" value="ECO:0007669"/>
    <property type="project" value="InterPro"/>
</dbReference>
<dbReference type="SMART" id="SM00388">
    <property type="entry name" value="HisKA"/>
    <property type="match status" value="1"/>
</dbReference>
<evidence type="ECO:0000313" key="15">
    <source>
        <dbReference type="Proteomes" id="UP000078090"/>
    </source>
</evidence>
<keyword evidence="9" id="KW-0472">Membrane</keyword>
<dbReference type="Pfam" id="PF00512">
    <property type="entry name" value="HisKA"/>
    <property type="match status" value="1"/>
</dbReference>
<dbReference type="PANTHER" id="PTHR43711">
    <property type="entry name" value="TWO-COMPONENT HISTIDINE KINASE"/>
    <property type="match status" value="1"/>
</dbReference>
<dbReference type="EC" id="2.7.13.3" evidence="3"/>
<protein>
    <recommendedName>
        <fullName evidence="3">histidine kinase</fullName>
        <ecNumber evidence="3">2.7.13.3</ecNumber>
    </recommendedName>
</protein>
<evidence type="ECO:0000256" key="1">
    <source>
        <dbReference type="ARBA" id="ARBA00000085"/>
    </source>
</evidence>
<gene>
    <name evidence="13" type="ORF">A1332_10780</name>
    <name evidence="12" type="ORF">A1353_19405</name>
</gene>
<dbReference type="InterPro" id="IPR050736">
    <property type="entry name" value="Sensor_HK_Regulatory"/>
</dbReference>
<keyword evidence="4" id="KW-0597">Phosphoprotein</keyword>
<dbReference type="InterPro" id="IPR036097">
    <property type="entry name" value="HisK_dim/P_sf"/>
</dbReference>
<comment type="catalytic activity">
    <reaction evidence="1">
        <text>ATP + protein L-histidine = ADP + protein N-phospho-L-histidine.</text>
        <dbReference type="EC" id="2.7.13.3"/>
    </reaction>
</comment>
<dbReference type="AlphaFoldDB" id="A0A177M4G3"/>
<evidence type="ECO:0000256" key="5">
    <source>
        <dbReference type="ARBA" id="ARBA00022679"/>
    </source>
</evidence>
<evidence type="ECO:0000256" key="8">
    <source>
        <dbReference type="SAM" id="Coils"/>
    </source>
</evidence>
<dbReference type="SMART" id="SM00387">
    <property type="entry name" value="HATPase_c"/>
    <property type="match status" value="1"/>
</dbReference>
<keyword evidence="5" id="KW-0808">Transferase</keyword>
<dbReference type="SUPFAM" id="SSF55874">
    <property type="entry name" value="ATPase domain of HSP90 chaperone/DNA topoisomerase II/histidine kinase"/>
    <property type="match status" value="1"/>
</dbReference>
<dbReference type="PROSITE" id="PS51257">
    <property type="entry name" value="PROKAR_LIPOPROTEIN"/>
    <property type="match status" value="1"/>
</dbReference>
<dbReference type="RefSeq" id="WP_020485806.1">
    <property type="nucleotide sequence ID" value="NZ_LUUH01000076.1"/>
</dbReference>
<evidence type="ECO:0000256" key="6">
    <source>
        <dbReference type="ARBA" id="ARBA00022777"/>
    </source>
</evidence>
<feature type="domain" description="HAMP" evidence="11">
    <location>
        <begin position="181"/>
        <end position="233"/>
    </location>
</feature>
<dbReference type="Proteomes" id="UP000077763">
    <property type="component" value="Unassembled WGS sequence"/>
</dbReference>
<evidence type="ECO:0000313" key="13">
    <source>
        <dbReference type="EMBL" id="OAI06737.1"/>
    </source>
</evidence>
<evidence type="ECO:0000256" key="9">
    <source>
        <dbReference type="SAM" id="Phobius"/>
    </source>
</evidence>
<dbReference type="InterPro" id="IPR003661">
    <property type="entry name" value="HisK_dim/P_dom"/>
</dbReference>
<dbReference type="Gene3D" id="1.10.287.130">
    <property type="match status" value="1"/>
</dbReference>
<keyword evidence="9" id="KW-0812">Transmembrane</keyword>
<sequence length="484" mass="54447">MSLLDRYNIQQRFNFLIFISIILASCFLIGFMYKLISNYINDYTSHYWREHTATFADSAIYSVILGSTSQSESVVHSFASDKNVLGATIYNSRGELLASYGAKSVCELNPPLRTEEPSYSDNRDSWCFYSPIYQESYLGYVELVISKAEYDLVMKKLLLGSILIILIFSLFFIVIVRRLSRLFTSTLMEMAMVLNKVSLGERGNRVHFSGSSEINNMRITLNDMLANIETTETELEKSVEERTSALKIALESSETANVYKAQIMSMVSHEMKTPLHAIGGYLQLLAERLPDDPVFTENRALHAKALVRVNDLNTLIDNILLHAQLEADRYDVALTSIAIAPLMHACVENVTPLLNRNRNQLQLIGSDTMIVSDSEVLRHILNNLLSNACKFTTDGVITLTWRLSQAFLIIEVADTGCGIPAEFCDQIFDAWWQVDMSLGRRYGGHGLGLAITKQFVQRLNGDISVEPNHISGTIFTIRIPNSKS</sequence>
<dbReference type="GO" id="GO:0016020">
    <property type="term" value="C:membrane"/>
    <property type="evidence" value="ECO:0007669"/>
    <property type="project" value="UniProtKB-SubCell"/>
</dbReference>
<keyword evidence="6" id="KW-0418">Kinase</keyword>
<dbReference type="PANTHER" id="PTHR43711:SF26">
    <property type="entry name" value="SENSOR HISTIDINE KINASE RCSC"/>
    <property type="match status" value="1"/>
</dbReference>
<dbReference type="Gene3D" id="6.10.340.10">
    <property type="match status" value="1"/>
</dbReference>
<proteinExistence type="predicted"/>
<evidence type="ECO:0000256" key="3">
    <source>
        <dbReference type="ARBA" id="ARBA00012438"/>
    </source>
</evidence>
<feature type="domain" description="Histidine kinase" evidence="10">
    <location>
        <begin position="266"/>
        <end position="483"/>
    </location>
</feature>
<keyword evidence="8" id="KW-0175">Coiled coil</keyword>
<evidence type="ECO:0000259" key="10">
    <source>
        <dbReference type="PROSITE" id="PS50109"/>
    </source>
</evidence>
<evidence type="ECO:0000256" key="7">
    <source>
        <dbReference type="ARBA" id="ARBA00023012"/>
    </source>
</evidence>
<dbReference type="InterPro" id="IPR004358">
    <property type="entry name" value="Sig_transdc_His_kin-like_C"/>
</dbReference>
<dbReference type="EMBL" id="LUUH01000076">
    <property type="protein sequence ID" value="OAI00607.1"/>
    <property type="molecule type" value="Genomic_DNA"/>
</dbReference>
<dbReference type="InterPro" id="IPR005467">
    <property type="entry name" value="His_kinase_dom"/>
</dbReference>
<dbReference type="PROSITE" id="PS50109">
    <property type="entry name" value="HIS_KIN"/>
    <property type="match status" value="1"/>
</dbReference>
<organism evidence="12 14">
    <name type="scientific">Methylomonas methanica</name>
    <dbReference type="NCBI Taxonomy" id="421"/>
    <lineage>
        <taxon>Bacteria</taxon>
        <taxon>Pseudomonadati</taxon>
        <taxon>Pseudomonadota</taxon>
        <taxon>Gammaproteobacteria</taxon>
        <taxon>Methylococcales</taxon>
        <taxon>Methylococcaceae</taxon>
        <taxon>Methylomonas</taxon>
    </lineage>
</organism>
<dbReference type="InterPro" id="IPR036890">
    <property type="entry name" value="HATPase_C_sf"/>
</dbReference>
<dbReference type="Pfam" id="PF02518">
    <property type="entry name" value="HATPase_c"/>
    <property type="match status" value="1"/>
</dbReference>
<dbReference type="Gene3D" id="3.30.565.10">
    <property type="entry name" value="Histidine kinase-like ATPase, C-terminal domain"/>
    <property type="match status" value="1"/>
</dbReference>
<comment type="subcellular location">
    <subcellularLocation>
        <location evidence="2">Membrane</location>
    </subcellularLocation>
</comment>
<dbReference type="Proteomes" id="UP000078090">
    <property type="component" value="Unassembled WGS sequence"/>
</dbReference>
<dbReference type="InterPro" id="IPR003660">
    <property type="entry name" value="HAMP_dom"/>
</dbReference>
<evidence type="ECO:0000256" key="2">
    <source>
        <dbReference type="ARBA" id="ARBA00004370"/>
    </source>
</evidence>
<comment type="caution">
    <text evidence="12">The sequence shown here is derived from an EMBL/GenBank/DDBJ whole genome shotgun (WGS) entry which is preliminary data.</text>
</comment>
<name>A0A177M4G3_METMH</name>
<evidence type="ECO:0000313" key="14">
    <source>
        <dbReference type="Proteomes" id="UP000077763"/>
    </source>
</evidence>
<dbReference type="OrthoDB" id="9809766at2"/>
<feature type="transmembrane region" description="Helical" evidence="9">
    <location>
        <begin position="12"/>
        <end position="33"/>
    </location>
</feature>
<dbReference type="PRINTS" id="PR00344">
    <property type="entry name" value="BCTRLSENSOR"/>
</dbReference>
<dbReference type="SUPFAM" id="SSF47384">
    <property type="entry name" value="Homodimeric domain of signal transducing histidine kinase"/>
    <property type="match status" value="1"/>
</dbReference>
<evidence type="ECO:0000259" key="11">
    <source>
        <dbReference type="PROSITE" id="PS50885"/>
    </source>
</evidence>
<dbReference type="CDD" id="cd16922">
    <property type="entry name" value="HATPase_EvgS-ArcB-TorS-like"/>
    <property type="match status" value="1"/>
</dbReference>
<dbReference type="CDD" id="cd00082">
    <property type="entry name" value="HisKA"/>
    <property type="match status" value="1"/>
</dbReference>
<evidence type="ECO:0000256" key="4">
    <source>
        <dbReference type="ARBA" id="ARBA00022553"/>
    </source>
</evidence>
<feature type="coiled-coil region" evidence="8">
    <location>
        <begin position="214"/>
        <end position="241"/>
    </location>
</feature>
<keyword evidence="7" id="KW-0902">Two-component regulatory system</keyword>
<dbReference type="InterPro" id="IPR003594">
    <property type="entry name" value="HATPase_dom"/>
</dbReference>
<keyword evidence="9" id="KW-1133">Transmembrane helix</keyword>
<feature type="transmembrane region" description="Helical" evidence="9">
    <location>
        <begin position="157"/>
        <end position="176"/>
    </location>
</feature>
<accession>A0A177M4G3</accession>
<reference evidence="14 15" key="1">
    <citation type="submission" date="2016-03" db="EMBL/GenBank/DDBJ databases">
        <authorList>
            <person name="Ploux O."/>
        </authorList>
    </citation>
    <scope>NUCLEOTIDE SEQUENCE [LARGE SCALE GENOMIC DNA]</scope>
    <source>
        <strain evidence="13 15">R-45363</strain>
        <strain evidence="12 14">R-45371</strain>
    </source>
</reference>
<evidence type="ECO:0000313" key="12">
    <source>
        <dbReference type="EMBL" id="OAI00607.1"/>
    </source>
</evidence>